<proteinExistence type="predicted"/>
<keyword evidence="1" id="KW-0479">Metal-binding</keyword>
<feature type="binding site" evidence="1">
    <location>
        <position position="249"/>
    </location>
    <ligand>
        <name>Zn(2+)</name>
        <dbReference type="ChEBI" id="CHEBI:29105"/>
    </ligand>
</feature>
<dbReference type="PANTHER" id="PTHR12736:SF7">
    <property type="entry name" value="LANC-LIKE PROTEIN 3"/>
    <property type="match status" value="1"/>
</dbReference>
<dbReference type="Proteomes" id="UP000555564">
    <property type="component" value="Unassembled WGS sequence"/>
</dbReference>
<comment type="caution">
    <text evidence="2">The sequence shown here is derived from an EMBL/GenBank/DDBJ whole genome shotgun (WGS) entry which is preliminary data.</text>
</comment>
<evidence type="ECO:0000313" key="3">
    <source>
        <dbReference type="Proteomes" id="UP000555564"/>
    </source>
</evidence>
<evidence type="ECO:0000256" key="1">
    <source>
        <dbReference type="PIRSR" id="PIRSR607822-1"/>
    </source>
</evidence>
<dbReference type="SMART" id="SM01260">
    <property type="entry name" value="LANC_like"/>
    <property type="match status" value="1"/>
</dbReference>
<accession>A0A7X0IJ42</accession>
<name>A0A7X0IJ42_9ACTN</name>
<sequence>MGELTGIGPGELLEQAERVAGVIAATAITADGQATWLSASAEPGVARTGDVTLYEGSAGVAWSLAGAAGVLDDARLAGLSVQAARHAVERAPRRAPGPGLYDGLAGIGLAAMAIGDPGLAKAGGALLDTAATLPPQAADLVGGAAGTIVALMATGRHERAVHLGHRLAAMAVRRPWGCFWPDPGEPIGLCGLAHGVAGIVWALAELRHPELDEVVEEGLRYERSWFDPVSGNWPDLRPGASGRRPAMWCHGAAGIGLGRLGLFRTTRHPSAAAEAAVALQVAAADAEHQLSEGVPARGLTLCHGLGGTVELLLTAHEILGEPEHLAAARWILAAALESLGPDPRTWPGGGPDAAGSMGLMTGLAGTLYLLVRAAHPDRLASVGLPGGAPPAG</sequence>
<dbReference type="GO" id="GO:0031179">
    <property type="term" value="P:peptide modification"/>
    <property type="evidence" value="ECO:0007669"/>
    <property type="project" value="InterPro"/>
</dbReference>
<keyword evidence="3" id="KW-1185">Reference proteome</keyword>
<dbReference type="GO" id="GO:0046872">
    <property type="term" value="F:metal ion binding"/>
    <property type="evidence" value="ECO:0007669"/>
    <property type="project" value="UniProtKB-KW"/>
</dbReference>
<dbReference type="InterPro" id="IPR007822">
    <property type="entry name" value="LANC-like"/>
</dbReference>
<dbReference type="Gene3D" id="1.50.10.10">
    <property type="match status" value="1"/>
</dbReference>
<dbReference type="EMBL" id="JACHIU010000001">
    <property type="protein sequence ID" value="MBB6474642.1"/>
    <property type="molecule type" value="Genomic_DNA"/>
</dbReference>
<reference evidence="2 3" key="1">
    <citation type="submission" date="2020-08" db="EMBL/GenBank/DDBJ databases">
        <title>Sequencing the genomes of 1000 actinobacteria strains.</title>
        <authorList>
            <person name="Klenk H.-P."/>
        </authorList>
    </citation>
    <scope>NUCLEOTIDE SEQUENCE [LARGE SCALE GENOMIC DNA]</scope>
    <source>
        <strain evidence="2 3">DSM 44936</strain>
    </source>
</reference>
<dbReference type="RefSeq" id="WP_184983331.1">
    <property type="nucleotide sequence ID" value="NZ_JACHIU010000001.1"/>
</dbReference>
<evidence type="ECO:0000313" key="2">
    <source>
        <dbReference type="EMBL" id="MBB6474642.1"/>
    </source>
</evidence>
<dbReference type="PRINTS" id="PR01950">
    <property type="entry name" value="LANCSUPER"/>
</dbReference>
<feature type="binding site" evidence="1">
    <location>
        <position position="302"/>
    </location>
    <ligand>
        <name>Zn(2+)</name>
        <dbReference type="ChEBI" id="CHEBI:29105"/>
    </ligand>
</feature>
<dbReference type="PANTHER" id="PTHR12736">
    <property type="entry name" value="LANC-LIKE PROTEIN"/>
    <property type="match status" value="1"/>
</dbReference>
<keyword evidence="1" id="KW-0862">Zinc</keyword>
<dbReference type="Pfam" id="PF05147">
    <property type="entry name" value="LANC_like"/>
    <property type="match status" value="1"/>
</dbReference>
<organism evidence="2 3">
    <name type="scientific">Sphaerisporangium rubeum</name>
    <dbReference type="NCBI Taxonomy" id="321317"/>
    <lineage>
        <taxon>Bacteria</taxon>
        <taxon>Bacillati</taxon>
        <taxon>Actinomycetota</taxon>
        <taxon>Actinomycetes</taxon>
        <taxon>Streptosporangiales</taxon>
        <taxon>Streptosporangiaceae</taxon>
        <taxon>Sphaerisporangium</taxon>
    </lineage>
</organism>
<dbReference type="GO" id="GO:0005886">
    <property type="term" value="C:plasma membrane"/>
    <property type="evidence" value="ECO:0007669"/>
    <property type="project" value="TreeGrafter"/>
</dbReference>
<gene>
    <name evidence="2" type="ORF">BJ992_004073</name>
</gene>
<protein>
    <submittedName>
        <fullName evidence="2">Lantibiotic modifying enzyme</fullName>
    </submittedName>
</protein>
<dbReference type="GO" id="GO:0005975">
    <property type="term" value="P:carbohydrate metabolic process"/>
    <property type="evidence" value="ECO:0007669"/>
    <property type="project" value="InterPro"/>
</dbReference>
<dbReference type="SUPFAM" id="SSF158745">
    <property type="entry name" value="LanC-like"/>
    <property type="match status" value="1"/>
</dbReference>
<feature type="binding site" evidence="1">
    <location>
        <position position="303"/>
    </location>
    <ligand>
        <name>Zn(2+)</name>
        <dbReference type="ChEBI" id="CHEBI:29105"/>
    </ligand>
</feature>
<dbReference type="AlphaFoldDB" id="A0A7X0IJ42"/>
<dbReference type="InterPro" id="IPR012341">
    <property type="entry name" value="6hp_glycosidase-like_sf"/>
</dbReference>